<feature type="transmembrane region" description="Helical" evidence="6">
    <location>
        <begin position="108"/>
        <end position="127"/>
    </location>
</feature>
<dbReference type="Pfam" id="PF04138">
    <property type="entry name" value="GtrA_DPMS_TM"/>
    <property type="match status" value="1"/>
</dbReference>
<evidence type="ECO:0000313" key="8">
    <source>
        <dbReference type="EMBL" id="OUJ01184.1"/>
    </source>
</evidence>
<evidence type="ECO:0000313" key="9">
    <source>
        <dbReference type="Proteomes" id="UP000196086"/>
    </source>
</evidence>
<evidence type="ECO:0000256" key="2">
    <source>
        <dbReference type="ARBA" id="ARBA00009399"/>
    </source>
</evidence>
<name>A0A1Z5YSK6_9PROT</name>
<protein>
    <submittedName>
        <fullName evidence="8">Polysaccharide biosynthesis protein GtrA</fullName>
    </submittedName>
</protein>
<evidence type="ECO:0000256" key="4">
    <source>
        <dbReference type="ARBA" id="ARBA00022989"/>
    </source>
</evidence>
<dbReference type="PANTHER" id="PTHR38459">
    <property type="entry name" value="PROPHAGE BACTOPRENOL-LINKED GLUCOSE TRANSLOCASE HOMOLOG"/>
    <property type="match status" value="1"/>
</dbReference>
<organism evidence="8 9">
    <name type="scientific">Acetobacter cibinongensis</name>
    <dbReference type="NCBI Taxonomy" id="146475"/>
    <lineage>
        <taxon>Bacteria</taxon>
        <taxon>Pseudomonadati</taxon>
        <taxon>Pseudomonadota</taxon>
        <taxon>Alphaproteobacteria</taxon>
        <taxon>Acetobacterales</taxon>
        <taxon>Acetobacteraceae</taxon>
        <taxon>Acetobacter</taxon>
    </lineage>
</organism>
<dbReference type="Proteomes" id="UP000196086">
    <property type="component" value="Unassembled WGS sequence"/>
</dbReference>
<evidence type="ECO:0000256" key="1">
    <source>
        <dbReference type="ARBA" id="ARBA00004141"/>
    </source>
</evidence>
<evidence type="ECO:0000256" key="3">
    <source>
        <dbReference type="ARBA" id="ARBA00022692"/>
    </source>
</evidence>
<keyword evidence="5 6" id="KW-0472">Membrane</keyword>
<evidence type="ECO:0000256" key="5">
    <source>
        <dbReference type="ARBA" id="ARBA00023136"/>
    </source>
</evidence>
<proteinExistence type="inferred from homology"/>
<dbReference type="PANTHER" id="PTHR38459:SF1">
    <property type="entry name" value="PROPHAGE BACTOPRENOL-LINKED GLUCOSE TRANSLOCASE HOMOLOG"/>
    <property type="match status" value="1"/>
</dbReference>
<comment type="similarity">
    <text evidence="2">Belongs to the GtrA family.</text>
</comment>
<evidence type="ECO:0000256" key="6">
    <source>
        <dbReference type="SAM" id="Phobius"/>
    </source>
</evidence>
<dbReference type="InterPro" id="IPR051401">
    <property type="entry name" value="GtrA_CellWall_Glycosyl"/>
</dbReference>
<feature type="transmembrane region" description="Helical" evidence="6">
    <location>
        <begin position="38"/>
        <end position="58"/>
    </location>
</feature>
<keyword evidence="3 6" id="KW-0812">Transmembrane</keyword>
<feature type="transmembrane region" description="Helical" evidence="6">
    <location>
        <begin position="78"/>
        <end position="102"/>
    </location>
</feature>
<dbReference type="GO" id="GO:0005886">
    <property type="term" value="C:plasma membrane"/>
    <property type="evidence" value="ECO:0007669"/>
    <property type="project" value="TreeGrafter"/>
</dbReference>
<feature type="transmembrane region" description="Helical" evidence="6">
    <location>
        <begin position="9"/>
        <end position="26"/>
    </location>
</feature>
<gene>
    <name evidence="8" type="ORF">HK14_10925</name>
</gene>
<feature type="domain" description="GtrA/DPMS transmembrane" evidence="7">
    <location>
        <begin position="15"/>
        <end position="133"/>
    </location>
</feature>
<keyword evidence="4 6" id="KW-1133">Transmembrane helix</keyword>
<dbReference type="InterPro" id="IPR007267">
    <property type="entry name" value="GtrA_DPMS_TM"/>
</dbReference>
<accession>A0A1Z5YSK6</accession>
<sequence length="166" mass="18305">MVSRLCSPAVMRLFKFGVVGALGFLWDSSTVYGLRPIIGLTAATLVAYFVAATLNWLLNRLWTFKGAGSRDHPILQWLRFLLANSCGFFLNRGTVYTLFYTVPLCLEHPIIALAAGAFAGMFANFSLSQKLVFREKPPQSTLELAEYAVELSHHDASQPATTTDAK</sequence>
<dbReference type="GO" id="GO:0000271">
    <property type="term" value="P:polysaccharide biosynthetic process"/>
    <property type="evidence" value="ECO:0007669"/>
    <property type="project" value="InterPro"/>
</dbReference>
<comment type="subcellular location">
    <subcellularLocation>
        <location evidence="1">Membrane</location>
        <topology evidence="1">Multi-pass membrane protein</topology>
    </subcellularLocation>
</comment>
<comment type="caution">
    <text evidence="8">The sequence shown here is derived from an EMBL/GenBank/DDBJ whole genome shotgun (WGS) entry which is preliminary data.</text>
</comment>
<dbReference type="EMBL" id="JOMQ01000050">
    <property type="protein sequence ID" value="OUJ01184.1"/>
    <property type="molecule type" value="Genomic_DNA"/>
</dbReference>
<dbReference type="AlphaFoldDB" id="A0A1Z5YSK6"/>
<evidence type="ECO:0000259" key="7">
    <source>
        <dbReference type="Pfam" id="PF04138"/>
    </source>
</evidence>
<reference evidence="8 9" key="1">
    <citation type="submission" date="2014-06" db="EMBL/GenBank/DDBJ databases">
        <authorList>
            <person name="Ju J."/>
            <person name="Zhang J."/>
        </authorList>
    </citation>
    <scope>NUCLEOTIDE SEQUENCE [LARGE SCALE GENOMIC DNA]</scope>
    <source>
        <strain evidence="8 9">DsW_47</strain>
    </source>
</reference>